<accession>A0ABD0QE49</accession>
<organism evidence="1 2">
    <name type="scientific">Cirrhinus mrigala</name>
    <name type="common">Mrigala</name>
    <dbReference type="NCBI Taxonomy" id="683832"/>
    <lineage>
        <taxon>Eukaryota</taxon>
        <taxon>Metazoa</taxon>
        <taxon>Chordata</taxon>
        <taxon>Craniata</taxon>
        <taxon>Vertebrata</taxon>
        <taxon>Euteleostomi</taxon>
        <taxon>Actinopterygii</taxon>
        <taxon>Neopterygii</taxon>
        <taxon>Teleostei</taxon>
        <taxon>Ostariophysi</taxon>
        <taxon>Cypriniformes</taxon>
        <taxon>Cyprinidae</taxon>
        <taxon>Labeoninae</taxon>
        <taxon>Labeonini</taxon>
        <taxon>Cirrhinus</taxon>
    </lineage>
</organism>
<name>A0ABD0QE49_CIRMR</name>
<comment type="caution">
    <text evidence="1">The sequence shown here is derived from an EMBL/GenBank/DDBJ whole genome shotgun (WGS) entry which is preliminary data.</text>
</comment>
<dbReference type="Proteomes" id="UP001529510">
    <property type="component" value="Unassembled WGS sequence"/>
</dbReference>
<sequence>CLPTDAVLNYKILRDYVSHPCMAAEDPSQACVELKKIRGFLVQFPLSFLSEENLFPSFNSKEGIMPVELWT</sequence>
<dbReference type="AlphaFoldDB" id="A0ABD0QE49"/>
<reference evidence="1 2" key="1">
    <citation type="submission" date="2024-05" db="EMBL/GenBank/DDBJ databases">
        <title>Genome sequencing and assembly of Indian major carp, Cirrhinus mrigala (Hamilton, 1822).</title>
        <authorList>
            <person name="Mohindra V."/>
            <person name="Chowdhury L.M."/>
            <person name="Lal K."/>
            <person name="Jena J.K."/>
        </authorList>
    </citation>
    <scope>NUCLEOTIDE SEQUENCE [LARGE SCALE GENOMIC DNA]</scope>
    <source>
        <strain evidence="1">CM1030</strain>
        <tissue evidence="1">Blood</tissue>
    </source>
</reference>
<evidence type="ECO:0000313" key="2">
    <source>
        <dbReference type="Proteomes" id="UP001529510"/>
    </source>
</evidence>
<proteinExistence type="predicted"/>
<dbReference type="EMBL" id="JAMKFB020000009">
    <property type="protein sequence ID" value="KAL0184492.1"/>
    <property type="molecule type" value="Genomic_DNA"/>
</dbReference>
<feature type="non-terminal residue" evidence="1">
    <location>
        <position position="1"/>
    </location>
</feature>
<protein>
    <submittedName>
        <fullName evidence="1">Uncharacterized protein</fullName>
    </submittedName>
</protein>
<gene>
    <name evidence="1" type="ORF">M9458_020188</name>
</gene>
<keyword evidence="2" id="KW-1185">Reference proteome</keyword>
<evidence type="ECO:0000313" key="1">
    <source>
        <dbReference type="EMBL" id="KAL0184492.1"/>
    </source>
</evidence>